<protein>
    <submittedName>
        <fullName evidence="2">Uncharacterized protein</fullName>
    </submittedName>
</protein>
<feature type="compositionally biased region" description="Polar residues" evidence="1">
    <location>
        <begin position="530"/>
        <end position="543"/>
    </location>
</feature>
<accession>A0A0M8ZU81</accession>
<proteinExistence type="predicted"/>
<dbReference type="AlphaFoldDB" id="A0A0M8ZU81"/>
<feature type="region of interest" description="Disordered" evidence="1">
    <location>
        <begin position="519"/>
        <end position="543"/>
    </location>
</feature>
<evidence type="ECO:0000313" key="3">
    <source>
        <dbReference type="Proteomes" id="UP000053105"/>
    </source>
</evidence>
<dbReference type="EMBL" id="KQ435844">
    <property type="protein sequence ID" value="KOX71260.1"/>
    <property type="molecule type" value="Genomic_DNA"/>
</dbReference>
<organism evidence="2 3">
    <name type="scientific">Melipona quadrifasciata</name>
    <dbReference type="NCBI Taxonomy" id="166423"/>
    <lineage>
        <taxon>Eukaryota</taxon>
        <taxon>Metazoa</taxon>
        <taxon>Ecdysozoa</taxon>
        <taxon>Arthropoda</taxon>
        <taxon>Hexapoda</taxon>
        <taxon>Insecta</taxon>
        <taxon>Pterygota</taxon>
        <taxon>Neoptera</taxon>
        <taxon>Endopterygota</taxon>
        <taxon>Hymenoptera</taxon>
        <taxon>Apocrita</taxon>
        <taxon>Aculeata</taxon>
        <taxon>Apoidea</taxon>
        <taxon>Anthophila</taxon>
        <taxon>Apidae</taxon>
        <taxon>Melipona</taxon>
    </lineage>
</organism>
<gene>
    <name evidence="2" type="ORF">WN51_03494</name>
</gene>
<evidence type="ECO:0000256" key="1">
    <source>
        <dbReference type="SAM" id="MobiDB-lite"/>
    </source>
</evidence>
<evidence type="ECO:0000313" key="2">
    <source>
        <dbReference type="EMBL" id="KOX71260.1"/>
    </source>
</evidence>
<name>A0A0M8ZU81_9HYME</name>
<sequence length="543" mass="60660">MLLLYNFESNTAAKRLVLSDSGMVQSAANQLLLAQRKSAGAGGFDSEINLKPHENIWREEAKSTIKCNRYFLTMATMHQWTGCVSGPHISDDLYPETRNWTSYMPRNVHIQYRSSAIAAVQKRLAVDLGQLLISQKFQTIVKLLPGNSKKILFQNGLTNSENDSINVYTPLVWGPDSAKSKPKVAQIKNSSLKIATAHVAFVTIYKNRFINQYITCFHKEGGNEITVECSCNTANTASRNKLTISTLIGFTVGWFKKKEVIKLNRQNEDKMEKAARKKLPSPPCPPPGHPALPLIVKSQRHTLMNFVETRQTYVYFSSRSSNFQAETHEAPVYSPQIFLNAIQTLTDVGLARLSTMRRYANPPTSIVKCPSSMLQHMETLKAILTKAAASMDEPSITGCKSIDAGKRPTISSILVRDLGENEILLYHEVIDSTANEYSIVLVKIELNGFDLRKNTGTKLKETGRNKQQICRTIPWCALEILSEKPFKDNFTDYEKSYSMIVEGSFEKAANIQSASPVDSTSHLDCHSKSKNSYSTDISSVSHT</sequence>
<keyword evidence="3" id="KW-1185">Reference proteome</keyword>
<dbReference type="Proteomes" id="UP000053105">
    <property type="component" value="Unassembled WGS sequence"/>
</dbReference>
<reference evidence="2 3" key="1">
    <citation type="submission" date="2015-07" db="EMBL/GenBank/DDBJ databases">
        <title>The genome of Melipona quadrifasciata.</title>
        <authorList>
            <person name="Pan H."/>
            <person name="Kapheim K."/>
        </authorList>
    </citation>
    <scope>NUCLEOTIDE SEQUENCE [LARGE SCALE GENOMIC DNA]</scope>
    <source>
        <strain evidence="2">0111107301</strain>
        <tissue evidence="2">Whole body</tissue>
    </source>
</reference>